<sequence length="270" mass="31515">MKKSVSPDNISMLAAAIHDLIYPLHDRKNNTELTDSTRMRAVKNTVTYSFGHKSGSALAYNLKFSFQKEESTDFKKEIDTCFEKLCNVLEERFGTSYRNLLILKSKKISLRVSRNPSGRYNLEYRSNGNGLHSQLMGVFIGNQIPRDFYQSTFRLYHFLMRAGYDVEFKDMVKLEGLNSVMVELDMDTRIKLRGWIYRDYNKELEPKIREEVDKKIQDSFDKMGLIYQANLFGGFGETFMPMSLFAEGVLIPEIYFTPQSLKEHRLQPYH</sequence>
<reference evidence="1 2" key="1">
    <citation type="submission" date="2023-10" db="EMBL/GenBank/DDBJ databases">
        <title>Genome sequencing of the isolated polysaccharide-producing bacterium Kosakonia sacchari KS2022.</title>
        <authorList>
            <person name="Yi X."/>
        </authorList>
    </citation>
    <scope>NUCLEOTIDE SEQUENCE [LARGE SCALE GENOMIC DNA]</scope>
    <source>
        <strain evidence="1 2">KS2022</strain>
        <plasmid evidence="1 2">pKS2022</plasmid>
    </source>
</reference>
<keyword evidence="2" id="KW-1185">Reference proteome</keyword>
<dbReference type="RefSeq" id="WP_305737706.1">
    <property type="nucleotide sequence ID" value="NZ_CP137745.1"/>
</dbReference>
<geneLocation type="plasmid" evidence="1 2">
    <name>pKS2022</name>
</geneLocation>
<evidence type="ECO:0000313" key="1">
    <source>
        <dbReference type="EMBL" id="WOZ79984.1"/>
    </source>
</evidence>
<keyword evidence="1" id="KW-0614">Plasmid</keyword>
<organism evidence="1 2">
    <name type="scientific">Kosakonia sacchari</name>
    <dbReference type="NCBI Taxonomy" id="1158459"/>
    <lineage>
        <taxon>Bacteria</taxon>
        <taxon>Pseudomonadati</taxon>
        <taxon>Pseudomonadota</taxon>
        <taxon>Gammaproteobacteria</taxon>
        <taxon>Enterobacterales</taxon>
        <taxon>Enterobacteriaceae</taxon>
        <taxon>Kosakonia</taxon>
    </lineage>
</organism>
<evidence type="ECO:0000313" key="2">
    <source>
        <dbReference type="Proteomes" id="UP001302368"/>
    </source>
</evidence>
<dbReference type="EMBL" id="CP137745">
    <property type="protein sequence ID" value="WOZ79984.1"/>
    <property type="molecule type" value="Genomic_DNA"/>
</dbReference>
<dbReference type="Proteomes" id="UP001302368">
    <property type="component" value="Plasmid pKS2022"/>
</dbReference>
<name>A0ABZ0MWV5_9ENTR</name>
<protein>
    <submittedName>
        <fullName evidence="1">Uncharacterized protein</fullName>
    </submittedName>
</protein>
<proteinExistence type="predicted"/>
<gene>
    <name evidence="1" type="ORF">Q8Y70_23815</name>
</gene>
<accession>A0ABZ0MWV5</accession>